<organism evidence="2 3">
    <name type="scientific">Bradyrhizobium valentinum</name>
    <dbReference type="NCBI Taxonomy" id="1518501"/>
    <lineage>
        <taxon>Bacteria</taxon>
        <taxon>Pseudomonadati</taxon>
        <taxon>Pseudomonadota</taxon>
        <taxon>Alphaproteobacteria</taxon>
        <taxon>Hyphomicrobiales</taxon>
        <taxon>Nitrobacteraceae</taxon>
        <taxon>Bradyrhizobium</taxon>
    </lineage>
</organism>
<reference evidence="2 3" key="1">
    <citation type="submission" date="2014-03" db="EMBL/GenBank/DDBJ databases">
        <title>Bradyrhizobium valentinum sp. nov., isolated from effective nodules of Lupinus mariae-josephae, a lupine endemic of basic-lime soils in Eastern Spain.</title>
        <authorList>
            <person name="Duran D."/>
            <person name="Rey L."/>
            <person name="Navarro A."/>
            <person name="Busquets A."/>
            <person name="Imperial J."/>
            <person name="Ruiz-Argueso T."/>
        </authorList>
    </citation>
    <scope>NUCLEOTIDE SEQUENCE [LARGE SCALE GENOMIC DNA]</scope>
    <source>
        <strain evidence="2 3">LmjM3</strain>
    </source>
</reference>
<evidence type="ECO:0000313" key="2">
    <source>
        <dbReference type="EMBL" id="KRR07843.1"/>
    </source>
</evidence>
<dbReference type="AlphaFoldDB" id="A0A0R3LRL1"/>
<comment type="caution">
    <text evidence="2">The sequence shown here is derived from an EMBL/GenBank/DDBJ whole genome shotgun (WGS) entry which is preliminary data.</text>
</comment>
<gene>
    <name evidence="2" type="ORF">CP49_07455</name>
</gene>
<feature type="compositionally biased region" description="Basic and acidic residues" evidence="1">
    <location>
        <begin position="21"/>
        <end position="30"/>
    </location>
</feature>
<evidence type="ECO:0000313" key="3">
    <source>
        <dbReference type="Proteomes" id="UP000051913"/>
    </source>
</evidence>
<evidence type="ECO:0000256" key="1">
    <source>
        <dbReference type="SAM" id="MobiDB-lite"/>
    </source>
</evidence>
<name>A0A0R3LRL1_9BRAD</name>
<keyword evidence="3" id="KW-1185">Reference proteome</keyword>
<protein>
    <submittedName>
        <fullName evidence="2">Uncharacterized protein</fullName>
    </submittedName>
</protein>
<dbReference type="EMBL" id="LLXX01000090">
    <property type="protein sequence ID" value="KRR07843.1"/>
    <property type="molecule type" value="Genomic_DNA"/>
</dbReference>
<proteinExistence type="predicted"/>
<accession>A0A0R3LRL1</accession>
<feature type="region of interest" description="Disordered" evidence="1">
    <location>
        <begin position="1"/>
        <end position="34"/>
    </location>
</feature>
<dbReference type="Proteomes" id="UP000051913">
    <property type="component" value="Unassembled WGS sequence"/>
</dbReference>
<sequence>MLQITEQHAAGLASRWPTAHKRGDPRREASSPESGLSNLLLEFLGRLSSADLDLDYGSAT</sequence>